<organism evidence="1 2">
    <name type="scientific">Massilia antarctica</name>
    <dbReference type="NCBI Taxonomy" id="2765360"/>
    <lineage>
        <taxon>Bacteria</taxon>
        <taxon>Pseudomonadati</taxon>
        <taxon>Pseudomonadota</taxon>
        <taxon>Betaproteobacteria</taxon>
        <taxon>Burkholderiales</taxon>
        <taxon>Oxalobacteraceae</taxon>
        <taxon>Telluria group</taxon>
        <taxon>Massilia</taxon>
    </lineage>
</organism>
<proteinExistence type="predicted"/>
<evidence type="ECO:0000313" key="1">
    <source>
        <dbReference type="EMBL" id="QPI51876.1"/>
    </source>
</evidence>
<keyword evidence="2" id="KW-1185">Reference proteome</keyword>
<sequence length="128" mass="13679">METHVYANDNEICSKAADGKSVVSPDPCWSPPPPSAGPVVVPYVNTAFAKDLANGSSTVFICGTPVALRDVSYLDNSIGNEPATRNLGMGVSSHTIKGKAYFTDWSPDVKFEGLNVCRHTDPMTHNHS</sequence>
<dbReference type="Proteomes" id="UP000662888">
    <property type="component" value="Chromosome"/>
</dbReference>
<reference evidence="1 2" key="1">
    <citation type="submission" date="2020-11" db="EMBL/GenBank/DDBJ databases">
        <authorList>
            <person name="Sun Q."/>
        </authorList>
    </citation>
    <scope>NUCLEOTIDE SEQUENCE [LARGE SCALE GENOMIC DNA]</scope>
    <source>
        <strain evidence="1 2">P8398</strain>
    </source>
</reference>
<name>A0AA48WH25_9BURK</name>
<dbReference type="EMBL" id="CP065053">
    <property type="protein sequence ID" value="QPI51876.1"/>
    <property type="molecule type" value="Genomic_DNA"/>
</dbReference>
<dbReference type="Pfam" id="PF13665">
    <property type="entry name" value="Tox-PAAR-like"/>
    <property type="match status" value="1"/>
</dbReference>
<protein>
    <submittedName>
        <fullName evidence="1">DUF4150 domain-containing protein</fullName>
    </submittedName>
</protein>
<evidence type="ECO:0000313" key="2">
    <source>
        <dbReference type="Proteomes" id="UP000662888"/>
    </source>
</evidence>
<accession>A0AA48WH25</accession>
<gene>
    <name evidence="1" type="ORF">IV454_10465</name>
</gene>